<feature type="transmembrane region" description="Helical" evidence="6">
    <location>
        <begin position="38"/>
        <end position="56"/>
    </location>
</feature>
<dbReference type="AlphaFoldDB" id="A0A1F5ZBP9"/>
<dbReference type="PANTHER" id="PTHR16950">
    <property type="entry name" value="ZINC TRANSPORTER SLC39A7 HISTIDINE-RICH MEMBRANE PROTEIN KE4"/>
    <property type="match status" value="1"/>
</dbReference>
<organism evidence="7 8">
    <name type="scientific">Candidatus Gottesmanbacteria bacterium RBG_16_43_7</name>
    <dbReference type="NCBI Taxonomy" id="1798373"/>
    <lineage>
        <taxon>Bacteria</taxon>
        <taxon>Candidatus Gottesmaniibacteriota</taxon>
    </lineage>
</organism>
<keyword evidence="2 6" id="KW-0812">Transmembrane</keyword>
<dbReference type="GO" id="GO:0006882">
    <property type="term" value="P:intracellular zinc ion homeostasis"/>
    <property type="evidence" value="ECO:0007669"/>
    <property type="project" value="TreeGrafter"/>
</dbReference>
<comment type="subcellular location">
    <subcellularLocation>
        <location evidence="1">Membrane</location>
        <topology evidence="1">Multi-pass membrane protein</topology>
    </subcellularLocation>
</comment>
<feature type="transmembrane region" description="Helical" evidence="6">
    <location>
        <begin position="68"/>
        <end position="86"/>
    </location>
</feature>
<comment type="caution">
    <text evidence="7">The sequence shown here is derived from an EMBL/GenBank/DDBJ whole genome shotgun (WGS) entry which is preliminary data.</text>
</comment>
<dbReference type="Pfam" id="PF02535">
    <property type="entry name" value="Zip"/>
    <property type="match status" value="1"/>
</dbReference>
<evidence type="ECO:0000256" key="5">
    <source>
        <dbReference type="SAM" id="MobiDB-lite"/>
    </source>
</evidence>
<dbReference type="PANTHER" id="PTHR16950:SF16">
    <property type="entry name" value="ZINC TRANSPORTER ZIP13"/>
    <property type="match status" value="1"/>
</dbReference>
<proteinExistence type="predicted"/>
<evidence type="ECO:0008006" key="9">
    <source>
        <dbReference type="Google" id="ProtNLM"/>
    </source>
</evidence>
<dbReference type="GO" id="GO:0016020">
    <property type="term" value="C:membrane"/>
    <property type="evidence" value="ECO:0007669"/>
    <property type="project" value="UniProtKB-SubCell"/>
</dbReference>
<evidence type="ECO:0000256" key="3">
    <source>
        <dbReference type="ARBA" id="ARBA00022989"/>
    </source>
</evidence>
<feature type="region of interest" description="Disordered" evidence="5">
    <location>
        <begin position="253"/>
        <end position="272"/>
    </location>
</feature>
<evidence type="ECO:0000256" key="1">
    <source>
        <dbReference type="ARBA" id="ARBA00004141"/>
    </source>
</evidence>
<feature type="transmembrane region" description="Helical" evidence="6">
    <location>
        <begin position="170"/>
        <end position="191"/>
    </location>
</feature>
<protein>
    <recommendedName>
        <fullName evidence="9">ZIP zinc transporter</fullName>
    </recommendedName>
</protein>
<dbReference type="GO" id="GO:0005385">
    <property type="term" value="F:zinc ion transmembrane transporter activity"/>
    <property type="evidence" value="ECO:0007669"/>
    <property type="project" value="TreeGrafter"/>
</dbReference>
<accession>A0A1F5ZBP9</accession>
<keyword evidence="3 6" id="KW-1133">Transmembrane helix</keyword>
<dbReference type="EMBL" id="MFJC01000014">
    <property type="protein sequence ID" value="OGG09785.1"/>
    <property type="molecule type" value="Genomic_DNA"/>
</dbReference>
<evidence type="ECO:0000313" key="8">
    <source>
        <dbReference type="Proteomes" id="UP000176854"/>
    </source>
</evidence>
<gene>
    <name evidence="7" type="ORF">A2154_01660</name>
</gene>
<sequence>MSDVFYLFYLSLIGSVIALIGGIVFLSVKRWAVILEQNAIPFAAGVLITVSIIGLLPEAVEMLGERAYLIFLASFFTAYVFEHYLFSLHHHKDSDHSNHDVNENIRSAVPLVIIGDTIHNFIDGVAIGVSFFVSPGLGLITAFSTFFHEVPHEIGDFGVLLKAGWRRRDILVVNLLSSLVTIVGAFMTILFAQNTEITGFLLSVSAGMFMYLGAIDFLPSVVYGFSHRMKALIPLGIGVIIMIVSLLIVPHSHEDAPDTHGESDKTELYLSR</sequence>
<keyword evidence="4 6" id="KW-0472">Membrane</keyword>
<feature type="transmembrane region" description="Helical" evidence="6">
    <location>
        <begin position="6"/>
        <end position="26"/>
    </location>
</feature>
<feature type="transmembrane region" description="Helical" evidence="6">
    <location>
        <begin position="197"/>
        <end position="219"/>
    </location>
</feature>
<evidence type="ECO:0000256" key="2">
    <source>
        <dbReference type="ARBA" id="ARBA00022692"/>
    </source>
</evidence>
<dbReference type="STRING" id="1798373.A2154_01660"/>
<evidence type="ECO:0000256" key="4">
    <source>
        <dbReference type="ARBA" id="ARBA00023136"/>
    </source>
</evidence>
<dbReference type="InterPro" id="IPR003689">
    <property type="entry name" value="ZIP"/>
</dbReference>
<evidence type="ECO:0000313" key="7">
    <source>
        <dbReference type="EMBL" id="OGG09785.1"/>
    </source>
</evidence>
<feature type="transmembrane region" description="Helical" evidence="6">
    <location>
        <begin position="231"/>
        <end position="249"/>
    </location>
</feature>
<reference evidence="7 8" key="1">
    <citation type="journal article" date="2016" name="Nat. Commun.">
        <title>Thousands of microbial genomes shed light on interconnected biogeochemical processes in an aquifer system.</title>
        <authorList>
            <person name="Anantharaman K."/>
            <person name="Brown C.T."/>
            <person name="Hug L.A."/>
            <person name="Sharon I."/>
            <person name="Castelle C.J."/>
            <person name="Probst A.J."/>
            <person name="Thomas B.C."/>
            <person name="Singh A."/>
            <person name="Wilkins M.J."/>
            <person name="Karaoz U."/>
            <person name="Brodie E.L."/>
            <person name="Williams K.H."/>
            <person name="Hubbard S.S."/>
            <person name="Banfield J.F."/>
        </authorList>
    </citation>
    <scope>NUCLEOTIDE SEQUENCE [LARGE SCALE GENOMIC DNA]</scope>
</reference>
<dbReference type="Proteomes" id="UP000176854">
    <property type="component" value="Unassembled WGS sequence"/>
</dbReference>
<evidence type="ECO:0000256" key="6">
    <source>
        <dbReference type="SAM" id="Phobius"/>
    </source>
</evidence>
<name>A0A1F5ZBP9_9BACT</name>